<protein>
    <submittedName>
        <fullName evidence="1">Uncharacterized protein</fullName>
    </submittedName>
</protein>
<reference evidence="1 2" key="1">
    <citation type="submission" date="2019-03" db="EMBL/GenBank/DDBJ databases">
        <title>This is whole genome sequence of Paenibacillus sp MS74 strain.</title>
        <authorList>
            <person name="Trinh H.N."/>
        </authorList>
    </citation>
    <scope>NUCLEOTIDE SEQUENCE [LARGE SCALE GENOMIC DNA]</scope>
    <source>
        <strain evidence="1 2">MS74</strain>
    </source>
</reference>
<keyword evidence="2" id="KW-1185">Reference proteome</keyword>
<dbReference type="RefSeq" id="WP_133233881.1">
    <property type="nucleotide sequence ID" value="NZ_SMRT01000016.1"/>
</dbReference>
<dbReference type="Proteomes" id="UP000295636">
    <property type="component" value="Unassembled WGS sequence"/>
</dbReference>
<dbReference type="EMBL" id="SMRT01000016">
    <property type="protein sequence ID" value="TDF93484.1"/>
    <property type="molecule type" value="Genomic_DNA"/>
</dbReference>
<dbReference type="OrthoDB" id="2914935at2"/>
<gene>
    <name evidence="1" type="ORF">E1757_26485</name>
</gene>
<organism evidence="1 2">
    <name type="scientific">Paenibacillus piri</name>
    <dbReference type="NCBI Taxonomy" id="2547395"/>
    <lineage>
        <taxon>Bacteria</taxon>
        <taxon>Bacillati</taxon>
        <taxon>Bacillota</taxon>
        <taxon>Bacilli</taxon>
        <taxon>Bacillales</taxon>
        <taxon>Paenibacillaceae</taxon>
        <taxon>Paenibacillus</taxon>
    </lineage>
</organism>
<accession>A0A4V2ZSJ5</accession>
<evidence type="ECO:0000313" key="1">
    <source>
        <dbReference type="EMBL" id="TDF93484.1"/>
    </source>
</evidence>
<sequence>MSFSIGGNPVKGVVVSTIESGKAIAEQVVTQQIKDVLNDPAKNTRTMQQPSGLSTFLDIKV</sequence>
<name>A0A4V2ZSJ5_9BACL</name>
<dbReference type="AlphaFoldDB" id="A0A4V2ZSJ5"/>
<proteinExistence type="predicted"/>
<evidence type="ECO:0000313" key="2">
    <source>
        <dbReference type="Proteomes" id="UP000295636"/>
    </source>
</evidence>
<comment type="caution">
    <text evidence="1">The sequence shown here is derived from an EMBL/GenBank/DDBJ whole genome shotgun (WGS) entry which is preliminary data.</text>
</comment>